<organism evidence="1">
    <name type="scientific">Streptomyces sp. NBC_00060</name>
    <dbReference type="NCBI Taxonomy" id="2975636"/>
    <lineage>
        <taxon>Bacteria</taxon>
        <taxon>Bacillati</taxon>
        <taxon>Actinomycetota</taxon>
        <taxon>Actinomycetes</taxon>
        <taxon>Kitasatosporales</taxon>
        <taxon>Streptomycetaceae</taxon>
        <taxon>Streptomyces</taxon>
    </lineage>
</organism>
<dbReference type="GO" id="GO:0003677">
    <property type="term" value="F:DNA binding"/>
    <property type="evidence" value="ECO:0007669"/>
    <property type="project" value="UniProtKB-KW"/>
</dbReference>
<dbReference type="AlphaFoldDB" id="A0AAU2GQT5"/>
<sequence length="427" mass="45555">MERSLGVPEMVALFSTTAAQIIGKGSNDPTCSERTAKRWRAGNVDPLSLSSDTCRVLQAMFGQPVAELFGPPIQLDARTTAFDLEQKINMMAEDAHHDASATAAASISDTSLDQLTDDVAGLAHDYACLAPVTALQRGHALQARLQDQRDHTRVPAQQQRLLLLSGQTMALLAVAAFDLGAFAGARRLARTADLYAETARFEPLRAYADGILAYIAYFTSMPGEAVAKARRAQTYGGLGDVARRRLLAIEARALGHLGDRDAAMHALRLAEDVDDGTRDDLHDGVGGEFGFPADRLAMSNSSTALLVHDANQAEISALQALQLIDQQPAQTRSAHVLGGASADLGMARLLSDDVEGAAEALLPLWNIPADQRVTGVLARTSQIQHLLTSPAFRGAVQPAQLRQQIEDFTRAASAHQLTGSALLQLEG</sequence>
<evidence type="ECO:0000313" key="2">
    <source>
        <dbReference type="EMBL" id="WTU45186.1"/>
    </source>
</evidence>
<keyword evidence="1" id="KW-0238">DNA-binding</keyword>
<accession>A0AAU2GQT5</accession>
<protein>
    <submittedName>
        <fullName evidence="1">DNA-binding protein</fullName>
    </submittedName>
</protein>
<gene>
    <name evidence="1" type="ORF">OHV25_00515</name>
    <name evidence="2" type="ORF">OHV25_39325</name>
</gene>
<reference evidence="1" key="1">
    <citation type="submission" date="2022-10" db="EMBL/GenBank/DDBJ databases">
        <title>The complete genomes of actinobacterial strains from the NBC collection.</title>
        <authorList>
            <person name="Joergensen T.S."/>
            <person name="Alvarez Arevalo M."/>
            <person name="Sterndorff E.B."/>
            <person name="Faurdal D."/>
            <person name="Vuksanovic O."/>
            <person name="Mourched A.-S."/>
            <person name="Charusanti P."/>
            <person name="Shaw S."/>
            <person name="Blin K."/>
            <person name="Weber T."/>
        </authorList>
    </citation>
    <scope>NUCLEOTIDE SEQUENCE</scope>
    <source>
        <strain evidence="1">NBC_00060</strain>
    </source>
</reference>
<name>A0AAU2GQT5_9ACTN</name>
<dbReference type="EMBL" id="CP108253">
    <property type="protein sequence ID" value="WTU45186.1"/>
    <property type="molecule type" value="Genomic_DNA"/>
</dbReference>
<dbReference type="EMBL" id="CP108253">
    <property type="protein sequence ID" value="WTU38172.1"/>
    <property type="molecule type" value="Genomic_DNA"/>
</dbReference>
<evidence type="ECO:0000313" key="1">
    <source>
        <dbReference type="EMBL" id="WTU38172.1"/>
    </source>
</evidence>
<proteinExistence type="predicted"/>